<feature type="domain" description="Peptidase M14" evidence="5">
    <location>
        <begin position="248"/>
        <end position="489"/>
    </location>
</feature>
<dbReference type="PANTHER" id="PTHR12756:SF11">
    <property type="entry name" value="CYTOSOLIC CARBOXYPEPTIDASE 1"/>
    <property type="match status" value="1"/>
</dbReference>
<name>A0ABY0BZF8_9GAMM</name>
<keyword evidence="7" id="KW-1185">Reference proteome</keyword>
<feature type="region of interest" description="Disordered" evidence="3">
    <location>
        <begin position="98"/>
        <end position="134"/>
    </location>
</feature>
<evidence type="ECO:0000256" key="4">
    <source>
        <dbReference type="SAM" id="Phobius"/>
    </source>
</evidence>
<evidence type="ECO:0000256" key="3">
    <source>
        <dbReference type="SAM" id="MobiDB-lite"/>
    </source>
</evidence>
<dbReference type="InterPro" id="IPR000834">
    <property type="entry name" value="Peptidase_M14"/>
</dbReference>
<comment type="caution">
    <text evidence="6">The sequence shown here is derived from an EMBL/GenBank/DDBJ whole genome shotgun (WGS) entry which is preliminary data.</text>
</comment>
<dbReference type="InterPro" id="IPR050821">
    <property type="entry name" value="Cytosolic_carboxypeptidase"/>
</dbReference>
<dbReference type="Pfam" id="PF00246">
    <property type="entry name" value="Peptidase_M14"/>
    <property type="match status" value="1"/>
</dbReference>
<dbReference type="EMBL" id="PIPN01000003">
    <property type="protein sequence ID" value="RUO30029.1"/>
    <property type="molecule type" value="Genomic_DNA"/>
</dbReference>
<keyword evidence="4" id="KW-0472">Membrane</keyword>
<accession>A0ABY0BZF8</accession>
<evidence type="ECO:0000259" key="5">
    <source>
        <dbReference type="PROSITE" id="PS52035"/>
    </source>
</evidence>
<dbReference type="SMART" id="SM00631">
    <property type="entry name" value="Zn_pept"/>
    <property type="match status" value="1"/>
</dbReference>
<feature type="active site" description="Proton donor/acceptor" evidence="2">
    <location>
        <position position="464"/>
    </location>
</feature>
<reference evidence="6 7" key="1">
    <citation type="journal article" date="2018" name="Front. Microbiol.">
        <title>Genome-Based Analysis Reveals the Taxonomy and Diversity of the Family Idiomarinaceae.</title>
        <authorList>
            <person name="Liu Y."/>
            <person name="Lai Q."/>
            <person name="Shao Z."/>
        </authorList>
    </citation>
    <scope>NUCLEOTIDE SEQUENCE [LARGE SCALE GENOMIC DNA]</scope>
    <source>
        <strain evidence="6 7">GBSy1</strain>
    </source>
</reference>
<protein>
    <recommendedName>
        <fullName evidence="5">Peptidase M14 domain-containing protein</fullName>
    </recommendedName>
</protein>
<feature type="compositionally biased region" description="Acidic residues" evidence="3">
    <location>
        <begin position="108"/>
        <end position="131"/>
    </location>
</feature>
<dbReference type="PANTHER" id="PTHR12756">
    <property type="entry name" value="CYTOSOLIC CARBOXYPEPTIDASE"/>
    <property type="match status" value="1"/>
</dbReference>
<proteinExistence type="inferred from homology"/>
<keyword evidence="4" id="KW-1133">Transmembrane helix</keyword>
<dbReference type="Proteomes" id="UP000287410">
    <property type="component" value="Unassembled WGS sequence"/>
</dbReference>
<evidence type="ECO:0000256" key="2">
    <source>
        <dbReference type="PROSITE-ProRule" id="PRU01379"/>
    </source>
</evidence>
<sequence>MRRHLLPAPVSAIFQMCIRIVGGMFIWITALRFDPYCVPALVCLMFAGGSDGVPVEVALERLAAEEAVVPSVGVGASVMGAALAEAGAELAAVDDDVAEAEAVSSQDEGADAEAGGPEEGEGSEQDQEASDEPTTWVSCDFSDVRFSAEFPQGRFGRCERGDDGRLILHLEPESTPINPSPWHAFTIESDEPRTIEIEIRSEHARTRYRPKISLDRTTWDVMDFESEGSSQFFTVEVGPEKIWIAGQELFDNNDYQVWLAQLEERYEHLQRIQLGRSEEDRELPALVHYGAGNEWLLLLGRQHPPEITGAMAMRTFVEALLDTPVFSEAFLDRYNVLIAPNLNPDGVAGGHWRHNANGVDLNRDWFSLEQAETQAVDAFIRELLDEGGELVYGVDFHSTFRDVYYTTPGDYLDKEPDFSFDWLNMLAAAVAPNPVREIPAANPAQGNFKQYMADTHGTHAVTYEVADDSDRMVIDLIATHAARTLMAYMLVRPLPDEAD</sequence>
<keyword evidence="4" id="KW-0812">Transmembrane</keyword>
<comment type="similarity">
    <text evidence="2">Belongs to the peptidase M14 family.</text>
</comment>
<comment type="cofactor">
    <cofactor evidence="1">
        <name>Zn(2+)</name>
        <dbReference type="ChEBI" id="CHEBI:29105"/>
    </cofactor>
</comment>
<dbReference type="CDD" id="cd06237">
    <property type="entry name" value="M14_Nna1-like"/>
    <property type="match status" value="1"/>
</dbReference>
<organism evidence="6 7">
    <name type="scientific">Aliidiomarina sedimenti</name>
    <dbReference type="NCBI Taxonomy" id="1933879"/>
    <lineage>
        <taxon>Bacteria</taxon>
        <taxon>Pseudomonadati</taxon>
        <taxon>Pseudomonadota</taxon>
        <taxon>Gammaproteobacteria</taxon>
        <taxon>Alteromonadales</taxon>
        <taxon>Idiomarinaceae</taxon>
        <taxon>Aliidiomarina</taxon>
    </lineage>
</organism>
<dbReference type="PROSITE" id="PS52035">
    <property type="entry name" value="PEPTIDASE_M14"/>
    <property type="match status" value="1"/>
</dbReference>
<evidence type="ECO:0000313" key="6">
    <source>
        <dbReference type="EMBL" id="RUO30029.1"/>
    </source>
</evidence>
<evidence type="ECO:0000313" key="7">
    <source>
        <dbReference type="Proteomes" id="UP000287410"/>
    </source>
</evidence>
<evidence type="ECO:0000256" key="1">
    <source>
        <dbReference type="ARBA" id="ARBA00001947"/>
    </source>
</evidence>
<feature type="transmembrane region" description="Helical" evidence="4">
    <location>
        <begin position="12"/>
        <end position="33"/>
    </location>
</feature>
<dbReference type="Gene3D" id="3.40.630.10">
    <property type="entry name" value="Zn peptidases"/>
    <property type="match status" value="1"/>
</dbReference>
<gene>
    <name evidence="6" type="ORF">CWE12_08700</name>
</gene>
<dbReference type="SUPFAM" id="SSF53187">
    <property type="entry name" value="Zn-dependent exopeptidases"/>
    <property type="match status" value="1"/>
</dbReference>